<dbReference type="InterPro" id="IPR016187">
    <property type="entry name" value="CTDL_fold"/>
</dbReference>
<reference evidence="6" key="3">
    <citation type="submission" date="2025-09" db="UniProtKB">
        <authorList>
            <consortium name="Ensembl"/>
        </authorList>
    </citation>
    <scope>IDENTIFICATION</scope>
</reference>
<evidence type="ECO:0000313" key="7">
    <source>
        <dbReference type="Proteomes" id="UP000265040"/>
    </source>
</evidence>
<evidence type="ECO:0000256" key="2">
    <source>
        <dbReference type="ARBA" id="ARBA00023119"/>
    </source>
</evidence>
<dbReference type="PANTHER" id="PTHR24637:SF421">
    <property type="entry name" value="CUTICLE COLLAGEN DPY-2"/>
    <property type="match status" value="1"/>
</dbReference>
<dbReference type="Pfam" id="PF01391">
    <property type="entry name" value="Collagen"/>
    <property type="match status" value="1"/>
</dbReference>
<dbReference type="Proteomes" id="UP000265040">
    <property type="component" value="Chromosome 6"/>
</dbReference>
<organism evidence="6 7">
    <name type="scientific">Anabas testudineus</name>
    <name type="common">Climbing perch</name>
    <name type="synonym">Anthias testudineus</name>
    <dbReference type="NCBI Taxonomy" id="64144"/>
    <lineage>
        <taxon>Eukaryota</taxon>
        <taxon>Metazoa</taxon>
        <taxon>Chordata</taxon>
        <taxon>Craniata</taxon>
        <taxon>Vertebrata</taxon>
        <taxon>Euteleostomi</taxon>
        <taxon>Actinopterygii</taxon>
        <taxon>Neopterygii</taxon>
        <taxon>Teleostei</taxon>
        <taxon>Neoteleostei</taxon>
        <taxon>Acanthomorphata</taxon>
        <taxon>Anabantaria</taxon>
        <taxon>Anabantiformes</taxon>
        <taxon>Anabantoidei</taxon>
        <taxon>Anabantidae</taxon>
        <taxon>Anabas</taxon>
    </lineage>
</organism>
<dbReference type="PROSITE" id="PS50041">
    <property type="entry name" value="C_TYPE_LECTIN_2"/>
    <property type="match status" value="1"/>
</dbReference>
<dbReference type="InterPro" id="IPR008160">
    <property type="entry name" value="Collagen"/>
</dbReference>
<reference evidence="6" key="2">
    <citation type="submission" date="2025-08" db="UniProtKB">
        <authorList>
            <consortium name="Ensembl"/>
        </authorList>
    </citation>
    <scope>IDENTIFICATION</scope>
</reference>
<keyword evidence="7" id="KW-1185">Reference proteome</keyword>
<dbReference type="InterPro" id="IPR016186">
    <property type="entry name" value="C-type_lectin-like/link_sf"/>
</dbReference>
<feature type="region of interest" description="Disordered" evidence="3">
    <location>
        <begin position="22"/>
        <end position="117"/>
    </location>
</feature>
<evidence type="ECO:0000256" key="3">
    <source>
        <dbReference type="SAM" id="MobiDB-lite"/>
    </source>
</evidence>
<evidence type="ECO:0000256" key="1">
    <source>
        <dbReference type="ARBA" id="ARBA00022837"/>
    </source>
</evidence>
<proteinExistence type="predicted"/>
<keyword evidence="2" id="KW-0176">Collagen</keyword>
<keyword evidence="1" id="KW-0106">Calcium</keyword>
<dbReference type="AlphaFoldDB" id="A0A3Q1JGN1"/>
<accession>A0A3Q1JGN1</accession>
<evidence type="ECO:0000256" key="4">
    <source>
        <dbReference type="SAM" id="SignalP"/>
    </source>
</evidence>
<dbReference type="Gene3D" id="3.10.100.10">
    <property type="entry name" value="Mannose-Binding Protein A, subunit A"/>
    <property type="match status" value="1"/>
</dbReference>
<feature type="compositionally biased region" description="Low complexity" evidence="3">
    <location>
        <begin position="82"/>
        <end position="91"/>
    </location>
</feature>
<dbReference type="PANTHER" id="PTHR24637">
    <property type="entry name" value="COLLAGEN"/>
    <property type="match status" value="1"/>
</dbReference>
<feature type="signal peptide" evidence="4">
    <location>
        <begin position="1"/>
        <end position="19"/>
    </location>
</feature>
<evidence type="ECO:0000259" key="5">
    <source>
        <dbReference type="PROSITE" id="PS50041"/>
    </source>
</evidence>
<keyword evidence="4" id="KW-0732">Signal</keyword>
<dbReference type="FunFam" id="3.10.100.10:FF:000125">
    <property type="entry name" value="Mannan-binding lectin H3"/>
    <property type="match status" value="1"/>
</dbReference>
<feature type="domain" description="C-type lectin" evidence="5">
    <location>
        <begin position="160"/>
        <end position="258"/>
    </location>
</feature>
<feature type="chain" id="PRO_5030080430" description="C-type lectin domain-containing protein" evidence="4">
    <location>
        <begin position="20"/>
        <end position="273"/>
    </location>
</feature>
<dbReference type="Ensembl" id="ENSATET00000030312.3">
    <property type="protein sequence ID" value="ENSATEP00000029857.1"/>
    <property type="gene ID" value="ENSATEG00000020613.3"/>
</dbReference>
<sequence>MMLLLLVLTLCMMAPNGYSQLQGLPGPKGDPGLPGPPGIKGERGFPGSPGAPGLNGKPGQTGFPGAKGDPGVPGSPGPPGVPGVQGSPGFSGQKGDIGQQGPPGRPGAPGILGPPGPSGYCEEICRQGSHRPDANAITDRISKFELAINYDFVRKVGQKYFVSYKKRDSFSKAAEFCSQQGLELALPQNEEENKKLTEVFEDVYKTVWINVNNKKADGNFEVDMNNRPLTFTSWAAGHPDTSIQDTACTMLSENGVWQLTSECFLNAFIVCQI</sequence>
<reference evidence="6" key="1">
    <citation type="submission" date="2021-04" db="EMBL/GenBank/DDBJ databases">
        <authorList>
            <consortium name="Wellcome Sanger Institute Data Sharing"/>
        </authorList>
    </citation>
    <scope>NUCLEOTIDE SEQUENCE [LARGE SCALE GENOMIC DNA]</scope>
</reference>
<dbReference type="GO" id="GO:0005581">
    <property type="term" value="C:collagen trimer"/>
    <property type="evidence" value="ECO:0007669"/>
    <property type="project" value="UniProtKB-KW"/>
</dbReference>
<evidence type="ECO:0000313" key="6">
    <source>
        <dbReference type="Ensembl" id="ENSATEP00000029857.1"/>
    </source>
</evidence>
<name>A0A3Q1JGN1_ANATE</name>
<dbReference type="GeneTree" id="ENSGT00940000154368"/>
<dbReference type="InterPro" id="IPR001304">
    <property type="entry name" value="C-type_lectin-like"/>
</dbReference>
<dbReference type="Pfam" id="PF00059">
    <property type="entry name" value="Lectin_C"/>
    <property type="match status" value="1"/>
</dbReference>
<protein>
    <recommendedName>
        <fullName evidence="5">C-type lectin domain-containing protein</fullName>
    </recommendedName>
</protein>
<dbReference type="SMART" id="SM00034">
    <property type="entry name" value="CLECT"/>
    <property type="match status" value="1"/>
</dbReference>
<dbReference type="SUPFAM" id="SSF56436">
    <property type="entry name" value="C-type lectin-like"/>
    <property type="match status" value="1"/>
</dbReference>